<organism evidence="1 2">
    <name type="scientific">Photobacterium proteolyticum</name>
    <dbReference type="NCBI Taxonomy" id="1903952"/>
    <lineage>
        <taxon>Bacteria</taxon>
        <taxon>Pseudomonadati</taxon>
        <taxon>Pseudomonadota</taxon>
        <taxon>Gammaproteobacteria</taxon>
        <taxon>Vibrionales</taxon>
        <taxon>Vibrionaceae</taxon>
        <taxon>Photobacterium</taxon>
    </lineage>
</organism>
<dbReference type="RefSeq" id="WP_075765444.1">
    <property type="nucleotide sequence ID" value="NZ_MJIL01000082.1"/>
</dbReference>
<protein>
    <recommendedName>
        <fullName evidence="3">DUF2971 domain-containing protein</fullName>
    </recommendedName>
</protein>
<sequence length="271" mass="30792">MILYKYMSFSSACSVIGNRSIGFSCLEDLNDPFECAALCFKGSDELSSKLQHNPHKNRLSRNYGVLSLTRNPLNALMWAHYGDDHRGVVIGIDVNKAQLNTVENCVIPANNGEIIYTSTMPQNKLPTANVDSLMSIGKEHASFHEHDFELFKNAFLYKDLAWGYEEEVRVIKNIRNPQDNSRYSDSNFANESGDWSQIQVYGRPLYCLSIPAESIVEAYLGCSSYSNVTRLGLDKELYINTRKEWKSQGINVQLVRRCEGSWKLELSDHKI</sequence>
<evidence type="ECO:0000313" key="2">
    <source>
        <dbReference type="Proteomes" id="UP000186905"/>
    </source>
</evidence>
<gene>
    <name evidence="1" type="ORF">BIT28_12415</name>
</gene>
<dbReference type="Pfam" id="PF11185">
    <property type="entry name" value="DUF2971"/>
    <property type="match status" value="1"/>
</dbReference>
<evidence type="ECO:0008006" key="3">
    <source>
        <dbReference type="Google" id="ProtNLM"/>
    </source>
</evidence>
<reference evidence="1 2" key="1">
    <citation type="submission" date="2016-09" db="EMBL/GenBank/DDBJ databases">
        <title>Photobacterium proteolyticum sp. nov. a protease producing bacterium isolated from ocean sediments of Laizhou Bay.</title>
        <authorList>
            <person name="Li Y."/>
        </authorList>
    </citation>
    <scope>NUCLEOTIDE SEQUENCE [LARGE SCALE GENOMIC DNA]</scope>
    <source>
        <strain evidence="1 2">13-12</strain>
    </source>
</reference>
<evidence type="ECO:0000313" key="1">
    <source>
        <dbReference type="EMBL" id="OLQ74639.1"/>
    </source>
</evidence>
<dbReference type="InterPro" id="IPR021352">
    <property type="entry name" value="DUF2971"/>
</dbReference>
<dbReference type="AlphaFoldDB" id="A0A1Q9GJF6"/>
<dbReference type="EMBL" id="MJIL01000082">
    <property type="protein sequence ID" value="OLQ74639.1"/>
    <property type="molecule type" value="Genomic_DNA"/>
</dbReference>
<proteinExistence type="predicted"/>
<dbReference type="OrthoDB" id="4119964at2"/>
<keyword evidence="2" id="KW-1185">Reference proteome</keyword>
<comment type="caution">
    <text evidence="1">The sequence shown here is derived from an EMBL/GenBank/DDBJ whole genome shotgun (WGS) entry which is preliminary data.</text>
</comment>
<dbReference type="Proteomes" id="UP000186905">
    <property type="component" value="Unassembled WGS sequence"/>
</dbReference>
<accession>A0A1Q9GJF6</accession>
<name>A0A1Q9GJF6_9GAMM</name>